<evidence type="ECO:0000256" key="1">
    <source>
        <dbReference type="ARBA" id="ARBA00004202"/>
    </source>
</evidence>
<dbReference type="Pfam" id="PF13962">
    <property type="entry name" value="PGG"/>
    <property type="match status" value="1"/>
</dbReference>
<reference evidence="3 4" key="1">
    <citation type="journal article" date="2012" name="Nat. Biotechnol.">
        <title>Draft genome sequence of pigeonpea (Cajanus cajan), an orphan legume crop of resource-poor farmers.</title>
        <authorList>
            <person name="Varshney R.K."/>
            <person name="Chen W."/>
            <person name="Li Y."/>
            <person name="Bharti A.K."/>
            <person name="Saxena R.K."/>
            <person name="Schlueter J.A."/>
            <person name="Donoghue M.T."/>
            <person name="Azam S."/>
            <person name="Fan G."/>
            <person name="Whaley A.M."/>
            <person name="Farmer A.D."/>
            <person name="Sheridan J."/>
            <person name="Iwata A."/>
            <person name="Tuteja R."/>
            <person name="Penmetsa R.V."/>
            <person name="Wu W."/>
            <person name="Upadhyaya H.D."/>
            <person name="Yang S.P."/>
            <person name="Shah T."/>
            <person name="Saxena K.B."/>
            <person name="Michael T."/>
            <person name="McCombie W.R."/>
            <person name="Yang B."/>
            <person name="Zhang G."/>
            <person name="Yang H."/>
            <person name="Wang J."/>
            <person name="Spillane C."/>
            <person name="Cook D.R."/>
            <person name="May G.D."/>
            <person name="Xu X."/>
            <person name="Jackson S.A."/>
        </authorList>
    </citation>
    <scope>NUCLEOTIDE SEQUENCE [LARGE SCALE GENOMIC DNA]</scope>
    <source>
        <strain evidence="4">cv. Asha</strain>
    </source>
</reference>
<evidence type="ECO:0000313" key="4">
    <source>
        <dbReference type="Proteomes" id="UP000075243"/>
    </source>
</evidence>
<comment type="subcellular location">
    <subcellularLocation>
        <location evidence="1">Cell membrane</location>
        <topology evidence="1">Peripheral membrane protein</topology>
    </subcellularLocation>
</comment>
<feature type="domain" description="PGG" evidence="2">
    <location>
        <begin position="133"/>
        <end position="190"/>
    </location>
</feature>
<accession>A0A151T1G7</accession>
<dbReference type="EMBL" id="CM003611">
    <property type="protein sequence ID" value="KYP60894.1"/>
    <property type="molecule type" value="Genomic_DNA"/>
</dbReference>
<dbReference type="PANTHER" id="PTHR24177">
    <property type="entry name" value="CASKIN"/>
    <property type="match status" value="1"/>
</dbReference>
<sequence length="221" mass="24933">MEIVFELQTKIPSVIHEKTSENQNVLQVAVKNRQLSVIEMLRKNLDKEILGSLIMELDNIENTVLHLAADTTNNERTWQIAGTAMQMMLDIKWYEYIRDLVQENLDFRLNSNKKSRWEVFEEKHVKKVKKCSESLKDLSNSCSVVAGLIAGAAFGTSSSVPGGTEKGKPTFKEEPAFHVFSIASLIGLCAQPRVQDRLVSCLCCYLLTRHFLCVAPDSTVR</sequence>
<gene>
    <name evidence="3" type="ORF">KK1_023314</name>
</gene>
<dbReference type="AlphaFoldDB" id="A0A151T1G7"/>
<name>A0A151T1G7_CAJCA</name>
<dbReference type="GO" id="GO:0005886">
    <property type="term" value="C:plasma membrane"/>
    <property type="evidence" value="ECO:0007669"/>
    <property type="project" value="UniProtKB-SubCell"/>
</dbReference>
<dbReference type="Gene3D" id="1.25.40.20">
    <property type="entry name" value="Ankyrin repeat-containing domain"/>
    <property type="match status" value="1"/>
</dbReference>
<dbReference type="STRING" id="3821.A0A151T1G7"/>
<proteinExistence type="predicted"/>
<evidence type="ECO:0000259" key="2">
    <source>
        <dbReference type="Pfam" id="PF13962"/>
    </source>
</evidence>
<organism evidence="3 4">
    <name type="scientific">Cajanus cajan</name>
    <name type="common">Pigeon pea</name>
    <name type="synonym">Cajanus indicus</name>
    <dbReference type="NCBI Taxonomy" id="3821"/>
    <lineage>
        <taxon>Eukaryota</taxon>
        <taxon>Viridiplantae</taxon>
        <taxon>Streptophyta</taxon>
        <taxon>Embryophyta</taxon>
        <taxon>Tracheophyta</taxon>
        <taxon>Spermatophyta</taxon>
        <taxon>Magnoliopsida</taxon>
        <taxon>eudicotyledons</taxon>
        <taxon>Gunneridae</taxon>
        <taxon>Pentapetalae</taxon>
        <taxon>rosids</taxon>
        <taxon>fabids</taxon>
        <taxon>Fabales</taxon>
        <taxon>Fabaceae</taxon>
        <taxon>Papilionoideae</taxon>
        <taxon>50 kb inversion clade</taxon>
        <taxon>NPAAA clade</taxon>
        <taxon>indigoferoid/millettioid clade</taxon>
        <taxon>Phaseoleae</taxon>
        <taxon>Cajanus</taxon>
    </lineage>
</organism>
<protein>
    <recommendedName>
        <fullName evidence="2">PGG domain-containing protein</fullName>
    </recommendedName>
</protein>
<dbReference type="InterPro" id="IPR026961">
    <property type="entry name" value="PGG_dom"/>
</dbReference>
<dbReference type="Gramene" id="C.cajan_22645.t">
    <property type="protein sequence ID" value="C.cajan_22645.t"/>
    <property type="gene ID" value="C.cajan_22645"/>
</dbReference>
<dbReference type="InterPro" id="IPR036770">
    <property type="entry name" value="Ankyrin_rpt-contain_sf"/>
</dbReference>
<dbReference type="Proteomes" id="UP000075243">
    <property type="component" value="Chromosome 9"/>
</dbReference>
<evidence type="ECO:0000313" key="3">
    <source>
        <dbReference type="EMBL" id="KYP60894.1"/>
    </source>
</evidence>
<dbReference type="PANTHER" id="PTHR24177:SF187">
    <property type="entry name" value="ANKYRIN REPEAT PROTEIN"/>
    <property type="match status" value="1"/>
</dbReference>
<keyword evidence="4" id="KW-1185">Reference proteome</keyword>